<dbReference type="RefSeq" id="WP_012593140.1">
    <property type="nucleotide sequence ID" value="NC_011725.1"/>
</dbReference>
<name>B7H7G8_BACC4</name>
<evidence type="ECO:0000313" key="3">
    <source>
        <dbReference type="Proteomes" id="UP000007096"/>
    </source>
</evidence>
<protein>
    <submittedName>
        <fullName evidence="2">Uncharacterized protein</fullName>
    </submittedName>
</protein>
<dbReference type="HOGENOM" id="CLU_762180_0_0_9"/>
<reference evidence="2 3" key="1">
    <citation type="submission" date="2008-10" db="EMBL/GenBank/DDBJ databases">
        <title>Genome sequence of Bacillus cereus B4264.</title>
        <authorList>
            <person name="Dodson R.J."/>
            <person name="Durkin A.S."/>
            <person name="Rosovitz M.J."/>
            <person name="Rasko D.A."/>
            <person name="Hoffmaster A."/>
            <person name="Ravel J."/>
            <person name="Sutton G."/>
        </authorList>
    </citation>
    <scope>NUCLEOTIDE SEQUENCE [LARGE SCALE GENOMIC DNA]</scope>
    <source>
        <strain evidence="2 3">B4264</strain>
    </source>
</reference>
<sequence>MEQKQFWRWLFQEIDYELLYIFKSKIKIVVRGFRINSAQDIKKENHPFVVNTFLQPANLTKIKKYIQAVSVIKNIGDDFELDLERIIKRVESKNDLIETVLYLVQEKNEEMAIDVYTYFCEKLDELPNSVESEEVESTDKKVVNMKKEASSKTLEAKIKKIEADLLKVKNDLKKKVDENKALKVQIKNDRKQWTSKLNETKKIHEEQLNKIKTNHEEQLMESKRLYEEQIAPYKSREVNLNKRIEELTQENKSFVIAHEELEKEIIELKITNKEYEELFELYDKENIGSKSGELRIIIIGRPMNIIKTKNPDIKIEILSSIEFKNYQFPKSDKCWVLPFTLNNRERTELQHNAHFNLMENVEYFDDYLKLMNALKNIEKVEVRV</sequence>
<feature type="coiled-coil region" evidence="1">
    <location>
        <begin position="144"/>
        <end position="192"/>
    </location>
</feature>
<feature type="coiled-coil region" evidence="1">
    <location>
        <begin position="244"/>
        <end position="278"/>
    </location>
</feature>
<dbReference type="KEGG" id="bcb:BCB4264_A0432"/>
<proteinExistence type="predicted"/>
<dbReference type="AlphaFoldDB" id="B7H7G8"/>
<keyword evidence="1" id="KW-0175">Coiled coil</keyword>
<dbReference type="EMBL" id="CP001176">
    <property type="protein sequence ID" value="ACK62056.1"/>
    <property type="molecule type" value="Genomic_DNA"/>
</dbReference>
<evidence type="ECO:0000313" key="2">
    <source>
        <dbReference type="EMBL" id="ACK62056.1"/>
    </source>
</evidence>
<accession>B7H7G8</accession>
<gene>
    <name evidence="2" type="ordered locus">BCB4264_A0432</name>
</gene>
<evidence type="ECO:0000256" key="1">
    <source>
        <dbReference type="SAM" id="Coils"/>
    </source>
</evidence>
<dbReference type="Proteomes" id="UP000007096">
    <property type="component" value="Chromosome"/>
</dbReference>
<organism evidence="2 3">
    <name type="scientific">Bacillus cereus (strain B4264)</name>
    <dbReference type="NCBI Taxonomy" id="405532"/>
    <lineage>
        <taxon>Bacteria</taxon>
        <taxon>Bacillati</taxon>
        <taxon>Bacillota</taxon>
        <taxon>Bacilli</taxon>
        <taxon>Bacillales</taxon>
        <taxon>Bacillaceae</taxon>
        <taxon>Bacillus</taxon>
        <taxon>Bacillus cereus group</taxon>
    </lineage>
</organism>